<evidence type="ECO:0000313" key="11">
    <source>
        <dbReference type="Proteomes" id="UP000263928"/>
    </source>
</evidence>
<proteinExistence type="inferred from homology"/>
<feature type="binding site" evidence="6">
    <location>
        <position position="212"/>
    </location>
    <ligand>
        <name>a divalent metal cation</name>
        <dbReference type="ChEBI" id="CHEBI:60240"/>
        <label>2</label>
        <note>catalytic</note>
    </ligand>
</feature>
<evidence type="ECO:0000256" key="3">
    <source>
        <dbReference type="ARBA" id="ARBA00022670"/>
    </source>
</evidence>
<dbReference type="GO" id="GO:0005829">
    <property type="term" value="C:cytosol"/>
    <property type="evidence" value="ECO:0007669"/>
    <property type="project" value="TreeGrafter"/>
</dbReference>
<dbReference type="GO" id="GO:0070006">
    <property type="term" value="F:metalloaminopeptidase activity"/>
    <property type="evidence" value="ECO:0007669"/>
    <property type="project" value="UniProtKB-UniRule"/>
</dbReference>
<dbReference type="NCBIfam" id="TIGR00500">
    <property type="entry name" value="met_pdase_I"/>
    <property type="match status" value="1"/>
</dbReference>
<dbReference type="OrthoDB" id="9802055at2"/>
<keyword evidence="11" id="KW-1185">Reference proteome</keyword>
<dbReference type="CDD" id="cd01086">
    <property type="entry name" value="MetAP1"/>
    <property type="match status" value="1"/>
</dbReference>
<feature type="binding site" evidence="6">
    <location>
        <position position="243"/>
    </location>
    <ligand>
        <name>a divalent metal cation</name>
        <dbReference type="ChEBI" id="CHEBI:60240"/>
        <label>2</label>
        <note>catalytic</note>
    </ligand>
</feature>
<dbReference type="EMBL" id="UNQJ01000007">
    <property type="protein sequence ID" value="SYZ33356.1"/>
    <property type="molecule type" value="Genomic_DNA"/>
</dbReference>
<dbReference type="EMBL" id="RCIW01000016">
    <property type="protein sequence ID" value="RLP07955.1"/>
    <property type="molecule type" value="Genomic_DNA"/>
</dbReference>
<dbReference type="InterPro" id="IPR001714">
    <property type="entry name" value="Pept_M24_MAP"/>
</dbReference>
<feature type="binding site" evidence="6">
    <location>
        <position position="186"/>
    </location>
    <ligand>
        <name>substrate</name>
    </ligand>
</feature>
<reference evidence="9 12" key="3">
    <citation type="submission" date="2018-10" db="EMBL/GenBank/DDBJ databases">
        <title>Propionibacterium australiense Genome Sequencing and Assembly.</title>
        <authorList>
            <person name="Bernier A.-M."/>
            <person name="Bernard K."/>
        </authorList>
    </citation>
    <scope>NUCLEOTIDE SEQUENCE [LARGE SCALE GENOMIC DNA]</scope>
    <source>
        <strain evidence="9 12">NML98A078</strain>
    </source>
</reference>
<dbReference type="AlphaFoldDB" id="A0A383S7X7"/>
<feature type="binding site" evidence="6">
    <location>
        <position position="86"/>
    </location>
    <ligand>
        <name>substrate</name>
    </ligand>
</feature>
<dbReference type="HAMAP" id="MF_01974">
    <property type="entry name" value="MetAP_1"/>
    <property type="match status" value="1"/>
</dbReference>
<gene>
    <name evidence="6 9" type="primary">map</name>
    <name evidence="9" type="ORF">D7U36_10330</name>
    <name evidence="10" type="ORF">PROPAUS_1275</name>
</gene>
<keyword evidence="3 6" id="KW-0645">Protease</keyword>
<dbReference type="EC" id="3.4.11.18" evidence="6 7"/>
<reference evidence="11" key="2">
    <citation type="submission" date="2018-08" db="EMBL/GenBank/DDBJ databases">
        <authorList>
            <person name="Hornung B."/>
        </authorList>
    </citation>
    <scope>NUCLEOTIDE SEQUENCE [LARGE SCALE GENOMIC DNA]</scope>
</reference>
<name>A0A383S7X7_9ACTN</name>
<dbReference type="SUPFAM" id="SSF55920">
    <property type="entry name" value="Creatinase/aminopeptidase"/>
    <property type="match status" value="1"/>
</dbReference>
<comment type="function">
    <text evidence="1 6">Removes the N-terminal methionine from nascent proteins. The N-terminal methionine is often cleaved when the second residue in the primary sequence is small and uncharged (Met-Ala-, Cys, Gly, Pro, Ser, Thr, or Val). Requires deformylation of the N(alpha)-formylated initiator methionine before it can be hydrolyzed.</text>
</comment>
<dbReference type="PROSITE" id="PS00680">
    <property type="entry name" value="MAP_1"/>
    <property type="match status" value="1"/>
</dbReference>
<comment type="cofactor">
    <cofactor evidence="6">
        <name>Co(2+)</name>
        <dbReference type="ChEBI" id="CHEBI:48828"/>
    </cofactor>
    <cofactor evidence="6">
        <name>Zn(2+)</name>
        <dbReference type="ChEBI" id="CHEBI:29105"/>
    </cofactor>
    <cofactor evidence="6">
        <name>Mn(2+)</name>
        <dbReference type="ChEBI" id="CHEBI:29035"/>
    </cofactor>
    <cofactor evidence="6">
        <name>Fe(2+)</name>
        <dbReference type="ChEBI" id="CHEBI:29033"/>
    </cofactor>
    <text evidence="6">Binds 2 divalent metal cations per subunit. Has a high-affinity and a low affinity metal-binding site. The true nature of the physiological cofactor is under debate. The enzyme is active with cobalt, zinc, manganese or divalent iron ions. Most likely, methionine aminopeptidases function as mononuclear Fe(2+)-metalloproteases under physiological conditions, and the catalytically relevant metal-binding site has been assigned to the histidine-containing high-affinity site.</text>
</comment>
<evidence type="ECO:0000313" key="10">
    <source>
        <dbReference type="EMBL" id="SYZ33356.1"/>
    </source>
</evidence>
<evidence type="ECO:0000259" key="8">
    <source>
        <dbReference type="Pfam" id="PF00557"/>
    </source>
</evidence>
<feature type="binding site" evidence="6">
    <location>
        <position position="243"/>
    </location>
    <ligand>
        <name>a divalent metal cation</name>
        <dbReference type="ChEBI" id="CHEBI:60240"/>
        <label>1</label>
    </ligand>
</feature>
<feature type="domain" description="Peptidase M24" evidence="8">
    <location>
        <begin position="15"/>
        <end position="248"/>
    </location>
</feature>
<sequence>MRARIEVKTPDQIRLMRRAGLVTAEGLEAMAAAARPGVTTGELDRIGREVLARHGARSNFLNYGADWGYPPFPGVACISVNEVVVHGIPGQRVLAEGDIVSIDFGAIVEGWHADAARTVAVGAVDEQSRMLSEVTRQSMWDGIARIRAGARVGDVSHGVESSVASHGRSFGILREYTGHGIGTAMHQPPDVPNVGRPRKGPRIVAGMCLCVEPMVTLGGAEVTELDDEWTVVTRDSSRAAHWENTVAVLPDGLWVLTEPDGGEAELGARGVGFAPLD</sequence>
<evidence type="ECO:0000256" key="2">
    <source>
        <dbReference type="ARBA" id="ARBA00022438"/>
    </source>
</evidence>
<dbReference type="GO" id="GO:0006508">
    <property type="term" value="P:proteolysis"/>
    <property type="evidence" value="ECO:0007669"/>
    <property type="project" value="UniProtKB-KW"/>
</dbReference>
<dbReference type="InterPro" id="IPR036005">
    <property type="entry name" value="Creatinase/aminopeptidase-like"/>
</dbReference>
<evidence type="ECO:0000256" key="1">
    <source>
        <dbReference type="ARBA" id="ARBA00002521"/>
    </source>
</evidence>
<protein>
    <recommendedName>
        <fullName evidence="6 7">Methionine aminopeptidase</fullName>
        <shortName evidence="6">MAP</shortName>
        <shortName evidence="6">MetAP</shortName>
        <ecNumber evidence="6 7">3.4.11.18</ecNumber>
    </recommendedName>
    <alternativeName>
        <fullName evidence="6">Peptidase M</fullName>
    </alternativeName>
</protein>
<evidence type="ECO:0000313" key="9">
    <source>
        <dbReference type="EMBL" id="RLP07955.1"/>
    </source>
</evidence>
<evidence type="ECO:0000256" key="7">
    <source>
        <dbReference type="RuleBase" id="RU003653"/>
    </source>
</evidence>
<feature type="binding site" evidence="6">
    <location>
        <position position="103"/>
    </location>
    <ligand>
        <name>a divalent metal cation</name>
        <dbReference type="ChEBI" id="CHEBI:60240"/>
        <label>1</label>
    </ligand>
</feature>
<dbReference type="InterPro" id="IPR002467">
    <property type="entry name" value="Pept_M24A_MAP1"/>
</dbReference>
<dbReference type="PANTHER" id="PTHR43330">
    <property type="entry name" value="METHIONINE AMINOPEPTIDASE"/>
    <property type="match status" value="1"/>
</dbReference>
<keyword evidence="4 6" id="KW-0479">Metal-binding</keyword>
<evidence type="ECO:0000256" key="5">
    <source>
        <dbReference type="ARBA" id="ARBA00022801"/>
    </source>
</evidence>
<feature type="binding site" evidence="6">
    <location>
        <position position="114"/>
    </location>
    <ligand>
        <name>a divalent metal cation</name>
        <dbReference type="ChEBI" id="CHEBI:60240"/>
        <label>1</label>
    </ligand>
</feature>
<dbReference type="PANTHER" id="PTHR43330:SF27">
    <property type="entry name" value="METHIONINE AMINOPEPTIDASE"/>
    <property type="match status" value="1"/>
</dbReference>
<accession>A0A383S7X7</accession>
<comment type="similarity">
    <text evidence="6">Belongs to the peptidase M24A family. Methionine aminopeptidase type 1 subfamily.</text>
</comment>
<dbReference type="PRINTS" id="PR00599">
    <property type="entry name" value="MAPEPTIDASE"/>
</dbReference>
<evidence type="ECO:0000313" key="12">
    <source>
        <dbReference type="Proteomes" id="UP000279336"/>
    </source>
</evidence>
<feature type="binding site" evidence="6">
    <location>
        <position position="179"/>
    </location>
    <ligand>
        <name>a divalent metal cation</name>
        <dbReference type="ChEBI" id="CHEBI:60240"/>
        <label>2</label>
        <note>catalytic</note>
    </ligand>
</feature>
<dbReference type="GO" id="GO:0046872">
    <property type="term" value="F:metal ion binding"/>
    <property type="evidence" value="ECO:0007669"/>
    <property type="project" value="UniProtKB-UniRule"/>
</dbReference>
<comment type="subunit">
    <text evidence="6">Monomer.</text>
</comment>
<keyword evidence="5 6" id="KW-0378">Hydrolase</keyword>
<evidence type="ECO:0000256" key="6">
    <source>
        <dbReference type="HAMAP-Rule" id="MF_01974"/>
    </source>
</evidence>
<dbReference type="Proteomes" id="UP000263928">
    <property type="component" value="Unassembled WGS sequence"/>
</dbReference>
<dbReference type="Proteomes" id="UP000279336">
    <property type="component" value="Unassembled WGS sequence"/>
</dbReference>
<evidence type="ECO:0000256" key="4">
    <source>
        <dbReference type="ARBA" id="ARBA00022723"/>
    </source>
</evidence>
<dbReference type="Gene3D" id="3.90.230.10">
    <property type="entry name" value="Creatinase/methionine aminopeptidase superfamily"/>
    <property type="match status" value="1"/>
</dbReference>
<dbReference type="InterPro" id="IPR000994">
    <property type="entry name" value="Pept_M24"/>
</dbReference>
<organism evidence="10 11">
    <name type="scientific">Propionibacterium australiense</name>
    <dbReference type="NCBI Taxonomy" id="119981"/>
    <lineage>
        <taxon>Bacteria</taxon>
        <taxon>Bacillati</taxon>
        <taxon>Actinomycetota</taxon>
        <taxon>Actinomycetes</taxon>
        <taxon>Propionibacteriales</taxon>
        <taxon>Propionibacteriaceae</taxon>
        <taxon>Propionibacterium</taxon>
    </lineage>
</organism>
<dbReference type="RefSeq" id="WP_119161708.1">
    <property type="nucleotide sequence ID" value="NZ_LR134442.1"/>
</dbReference>
<dbReference type="GO" id="GO:0004239">
    <property type="term" value="F:initiator methionyl aminopeptidase activity"/>
    <property type="evidence" value="ECO:0007669"/>
    <property type="project" value="UniProtKB-UniRule"/>
</dbReference>
<dbReference type="Pfam" id="PF00557">
    <property type="entry name" value="Peptidase_M24"/>
    <property type="match status" value="1"/>
</dbReference>
<feature type="binding site" evidence="6">
    <location>
        <position position="114"/>
    </location>
    <ligand>
        <name>a divalent metal cation</name>
        <dbReference type="ChEBI" id="CHEBI:60240"/>
        <label>2</label>
        <note>catalytic</note>
    </ligand>
</feature>
<comment type="catalytic activity">
    <reaction evidence="6 7">
        <text>Release of N-terminal amino acids, preferentially methionine, from peptides and arylamides.</text>
        <dbReference type="EC" id="3.4.11.18"/>
    </reaction>
</comment>
<reference evidence="10" key="1">
    <citation type="submission" date="2018-08" db="EMBL/GenBank/DDBJ databases">
        <authorList>
            <person name="Ferrada E.E."/>
            <person name="Latorre B.A."/>
        </authorList>
    </citation>
    <scope>NUCLEOTIDE SEQUENCE [LARGE SCALE GENOMIC DNA]</scope>
    <source>
        <strain evidence="10">Propionibacterium_australiense1</strain>
    </source>
</reference>
<keyword evidence="2 6" id="KW-0031">Aminopeptidase</keyword>